<sequence>MILGAQSQFDENARNDRYVLQGTYQPTSQYGSDYGALTLELNSQHYKFRESITLLKYAGGKYEFEGFTLNDESRLGTLRAYYKGSDNYIAEGCENSLGTKY</sequence>
<reference evidence="1 2" key="1">
    <citation type="submission" date="2013-07" db="EMBL/GenBank/DDBJ databases">
        <title>Comparative Genomic and Metabolomic Analysis of Twelve Strains of Pseudoalteromonas luteoviolacea.</title>
        <authorList>
            <person name="Vynne N.G."/>
            <person name="Mansson M."/>
            <person name="Gram L."/>
        </authorList>
    </citation>
    <scope>NUCLEOTIDE SEQUENCE [LARGE SCALE GENOMIC DNA]</scope>
    <source>
        <strain evidence="1 2">NCIMB 1942</strain>
    </source>
</reference>
<dbReference type="AlphaFoldDB" id="A0A166ZVE3"/>
<dbReference type="PATRIC" id="fig|1365253.3.peg.3949"/>
<organism evidence="1 2">
    <name type="scientific">Pseudoalteromonas luteoviolacea NCIMB 1942</name>
    <dbReference type="NCBI Taxonomy" id="1365253"/>
    <lineage>
        <taxon>Bacteria</taxon>
        <taxon>Pseudomonadati</taxon>
        <taxon>Pseudomonadota</taxon>
        <taxon>Gammaproteobacteria</taxon>
        <taxon>Alteromonadales</taxon>
        <taxon>Pseudoalteromonadaceae</taxon>
        <taxon>Pseudoalteromonas</taxon>
    </lineage>
</organism>
<comment type="caution">
    <text evidence="1">The sequence shown here is derived from an EMBL/GenBank/DDBJ whole genome shotgun (WGS) entry which is preliminary data.</text>
</comment>
<dbReference type="Proteomes" id="UP000076587">
    <property type="component" value="Unassembled WGS sequence"/>
</dbReference>
<evidence type="ECO:0000313" key="1">
    <source>
        <dbReference type="EMBL" id="KZN44706.1"/>
    </source>
</evidence>
<proteinExistence type="predicted"/>
<evidence type="ECO:0000313" key="2">
    <source>
        <dbReference type="Proteomes" id="UP000076587"/>
    </source>
</evidence>
<name>A0A166ZVE3_9GAMM</name>
<protein>
    <submittedName>
        <fullName evidence="1">Uncharacterized protein</fullName>
    </submittedName>
</protein>
<gene>
    <name evidence="1" type="ORF">N482_16065</name>
</gene>
<dbReference type="EMBL" id="AUXT01000188">
    <property type="protein sequence ID" value="KZN44706.1"/>
    <property type="molecule type" value="Genomic_DNA"/>
</dbReference>
<accession>A0A166ZVE3</accession>